<dbReference type="CDD" id="cd07012">
    <property type="entry name" value="PBP2_Bug_TTT"/>
    <property type="match status" value="1"/>
</dbReference>
<accession>A0A4D7BKP8</accession>
<dbReference type="Proteomes" id="UP000298781">
    <property type="component" value="Chromosome"/>
</dbReference>
<dbReference type="AlphaFoldDB" id="A0A4D7BKP8"/>
<protein>
    <submittedName>
        <fullName evidence="2">Tripartite tricarboxylate transporter substrate binding protein</fullName>
    </submittedName>
</protein>
<dbReference type="KEGG" id="pstg:E8M01_31285"/>
<evidence type="ECO:0000313" key="2">
    <source>
        <dbReference type="EMBL" id="QCI68317.1"/>
    </source>
</evidence>
<proteinExistence type="inferred from homology"/>
<comment type="similarity">
    <text evidence="1">Belongs to the UPF0065 (bug) family.</text>
</comment>
<dbReference type="EMBL" id="CP039690">
    <property type="protein sequence ID" value="QCI68317.1"/>
    <property type="molecule type" value="Genomic_DNA"/>
</dbReference>
<dbReference type="PANTHER" id="PTHR42928:SF5">
    <property type="entry name" value="BLR1237 PROTEIN"/>
    <property type="match status" value="1"/>
</dbReference>
<dbReference type="InterPro" id="IPR042100">
    <property type="entry name" value="Bug_dom1"/>
</dbReference>
<dbReference type="InterPro" id="IPR005064">
    <property type="entry name" value="BUG"/>
</dbReference>
<dbReference type="PIRSF" id="PIRSF017082">
    <property type="entry name" value="YflP"/>
    <property type="match status" value="1"/>
</dbReference>
<evidence type="ECO:0000313" key="3">
    <source>
        <dbReference type="Proteomes" id="UP000298781"/>
    </source>
</evidence>
<name>A0A4D7BKP8_9HYPH</name>
<dbReference type="OrthoDB" id="8970543at2"/>
<dbReference type="RefSeq" id="WP_136963736.1">
    <property type="nucleotide sequence ID" value="NZ_CP039690.1"/>
</dbReference>
<sequence length="354" mass="37098">MPSKLIPNRARPSLKLRPSFPEFLIRKGRHEMISRRSFHMLAAGWGATALSRPASASTFPDRTISIVVPFPAGSGTDSVARLVQPLMSSAIGGSIIIDNRAGATGTLAPQFVSRAPGDGYAILMATSTSNIISPALGVNNSYHPIDDFAPVGLIGVFPFLLAVGSTFPATNVRELIDYAKKSPTPLQYAVGNGTGLLAGAAFKEYAGIDTTAIPYRGTPPALTDLMAGRVQYMFVDATTALSHIRAGTIRALGVTTAKPSELLPGVPPVAAAGLPKFDIAAWCGLSVPKATPTDVISKLEGALQAALGTQGLRQRMADIGFEHMPLNASGFATYVATDSVKMRNLIADARVTQL</sequence>
<dbReference type="SUPFAM" id="SSF53850">
    <property type="entry name" value="Periplasmic binding protein-like II"/>
    <property type="match status" value="1"/>
</dbReference>
<dbReference type="Gene3D" id="3.40.190.150">
    <property type="entry name" value="Bordetella uptake gene, domain 1"/>
    <property type="match status" value="1"/>
</dbReference>
<keyword evidence="3" id="KW-1185">Reference proteome</keyword>
<evidence type="ECO:0000256" key="1">
    <source>
        <dbReference type="ARBA" id="ARBA00006987"/>
    </source>
</evidence>
<gene>
    <name evidence="2" type="ORF">E8M01_31285</name>
</gene>
<organism evidence="2 3">
    <name type="scientific">Phreatobacter stygius</name>
    <dbReference type="NCBI Taxonomy" id="1940610"/>
    <lineage>
        <taxon>Bacteria</taxon>
        <taxon>Pseudomonadati</taxon>
        <taxon>Pseudomonadota</taxon>
        <taxon>Alphaproteobacteria</taxon>
        <taxon>Hyphomicrobiales</taxon>
        <taxon>Phreatobacteraceae</taxon>
        <taxon>Phreatobacter</taxon>
    </lineage>
</organism>
<dbReference type="PANTHER" id="PTHR42928">
    <property type="entry name" value="TRICARBOXYLATE-BINDING PROTEIN"/>
    <property type="match status" value="1"/>
</dbReference>
<reference evidence="2 3" key="1">
    <citation type="submission" date="2019-04" db="EMBL/GenBank/DDBJ databases">
        <title>Phreatobacter aquaticus sp. nov.</title>
        <authorList>
            <person name="Choi A."/>
        </authorList>
    </citation>
    <scope>NUCLEOTIDE SEQUENCE [LARGE SCALE GENOMIC DNA]</scope>
    <source>
        <strain evidence="2 3">KCTC 52518</strain>
    </source>
</reference>
<dbReference type="Gene3D" id="3.40.190.10">
    <property type="entry name" value="Periplasmic binding protein-like II"/>
    <property type="match status" value="1"/>
</dbReference>
<dbReference type="Pfam" id="PF03401">
    <property type="entry name" value="TctC"/>
    <property type="match status" value="1"/>
</dbReference>